<evidence type="ECO:0000256" key="2">
    <source>
        <dbReference type="ARBA" id="ARBA00022679"/>
    </source>
</evidence>
<comment type="similarity">
    <text evidence="1">Belongs to the FGGY kinase family.</text>
</comment>
<evidence type="ECO:0000313" key="5">
    <source>
        <dbReference type="EMBL" id="RMV05720.1"/>
    </source>
</evidence>
<gene>
    <name evidence="5" type="ORF">ALP17_02571</name>
</gene>
<organism evidence="5 6">
    <name type="scientific">Pseudomonas savastanoi</name>
    <name type="common">Pseudomonas syringae pv. savastanoi</name>
    <dbReference type="NCBI Taxonomy" id="29438"/>
    <lineage>
        <taxon>Bacteria</taxon>
        <taxon>Pseudomonadati</taxon>
        <taxon>Pseudomonadota</taxon>
        <taxon>Gammaproteobacteria</taxon>
        <taxon>Pseudomonadales</taxon>
        <taxon>Pseudomonadaceae</taxon>
        <taxon>Pseudomonas</taxon>
    </lineage>
</organism>
<dbReference type="SUPFAM" id="SSF53067">
    <property type="entry name" value="Actin-like ATPase domain"/>
    <property type="match status" value="1"/>
</dbReference>
<keyword evidence="2" id="KW-0808">Transferase</keyword>
<dbReference type="PANTHER" id="PTHR43095">
    <property type="entry name" value="SUGAR KINASE"/>
    <property type="match status" value="1"/>
</dbReference>
<evidence type="ECO:0000256" key="3">
    <source>
        <dbReference type="ARBA" id="ARBA00022777"/>
    </source>
</evidence>
<accession>A0A3M5ZF84</accession>
<dbReference type="Gene3D" id="3.30.420.40">
    <property type="match status" value="1"/>
</dbReference>
<evidence type="ECO:0000313" key="6">
    <source>
        <dbReference type="Proteomes" id="UP000270795"/>
    </source>
</evidence>
<name>A0A3M5ZF84_PSESS</name>
<comment type="caution">
    <text evidence="5">The sequence shown here is derived from an EMBL/GenBank/DDBJ whole genome shotgun (WGS) entry which is preliminary data.</text>
</comment>
<keyword evidence="3 5" id="KW-0418">Kinase</keyword>
<dbReference type="Pfam" id="PF00370">
    <property type="entry name" value="FGGY_N"/>
    <property type="match status" value="1"/>
</dbReference>
<evidence type="ECO:0000256" key="1">
    <source>
        <dbReference type="ARBA" id="ARBA00009156"/>
    </source>
</evidence>
<dbReference type="GO" id="GO:0005975">
    <property type="term" value="P:carbohydrate metabolic process"/>
    <property type="evidence" value="ECO:0007669"/>
    <property type="project" value="InterPro"/>
</dbReference>
<protein>
    <submittedName>
        <fullName evidence="5">Glycerol kinase</fullName>
    </submittedName>
</protein>
<dbReference type="EMBL" id="RBUM01000610">
    <property type="protein sequence ID" value="RMV05720.1"/>
    <property type="molecule type" value="Genomic_DNA"/>
</dbReference>
<dbReference type="InterPro" id="IPR043129">
    <property type="entry name" value="ATPase_NBD"/>
</dbReference>
<dbReference type="GO" id="GO:0016301">
    <property type="term" value="F:kinase activity"/>
    <property type="evidence" value="ECO:0007669"/>
    <property type="project" value="UniProtKB-KW"/>
</dbReference>
<dbReference type="Proteomes" id="UP000270795">
    <property type="component" value="Unassembled WGS sequence"/>
</dbReference>
<dbReference type="AlphaFoldDB" id="A0A3M5ZF84"/>
<evidence type="ECO:0000259" key="4">
    <source>
        <dbReference type="Pfam" id="PF00370"/>
    </source>
</evidence>
<dbReference type="InterPro" id="IPR018484">
    <property type="entry name" value="FGGY_N"/>
</dbReference>
<feature type="domain" description="Carbohydrate kinase FGGY N-terminal" evidence="4">
    <location>
        <begin position="7"/>
        <end position="86"/>
    </location>
</feature>
<proteinExistence type="inferred from homology"/>
<dbReference type="InterPro" id="IPR050406">
    <property type="entry name" value="FGGY_Carb_Kinase"/>
</dbReference>
<dbReference type="PANTHER" id="PTHR43095:SF5">
    <property type="entry name" value="XYLULOSE KINASE"/>
    <property type="match status" value="1"/>
</dbReference>
<reference evidence="5 6" key="1">
    <citation type="submission" date="2018-08" db="EMBL/GenBank/DDBJ databases">
        <title>Recombination of ecologically and evolutionarily significant loci maintains genetic cohesion in the Pseudomonas syringae species complex.</title>
        <authorList>
            <person name="Dillon M."/>
            <person name="Thakur S."/>
            <person name="Almeida R.N.D."/>
            <person name="Weir B.S."/>
            <person name="Guttman D.S."/>
        </authorList>
    </citation>
    <scope>NUCLEOTIDE SEQUENCE [LARGE SCALE GENOMIC DNA]</scope>
    <source>
        <strain evidence="5 6">ICMP 11899</strain>
    </source>
</reference>
<sequence length="87" mass="9284">MNENSPLILAIDEGTSNAKAVLVNEQGQVVARGSRPLSISHPQVGYSEQDPLLIWQATLEAIADCMTGLQRPISALAISNQRESVVA</sequence>